<sequence>MHGEEPHSYDRPARRHGAVPHTQEAILGIKSQRDFYSGAMFSAFGVAFAWGATSYTVGDAARMGPGYFPLIVGVLIAVLGSLIMLNALRHGGADGDPIGKIAWKPLCYVIGANLAFGVLLAGLPSLGIPAMGLIVAIYALTFIASMAGEQFDRKSVAILATVLAIGSYVAFELALKLNFPIWPTFIA</sequence>
<feature type="transmembrane region" description="Helical" evidence="1">
    <location>
        <begin position="101"/>
        <end position="120"/>
    </location>
</feature>
<evidence type="ECO:0000259" key="2">
    <source>
        <dbReference type="Pfam" id="PF07331"/>
    </source>
</evidence>
<accession>A0A368XRC8</accession>
<name>A0A368XRC8_9BURK</name>
<protein>
    <submittedName>
        <fullName evidence="3">Tripartite tricarboxylate transporter TctB family protein</fullName>
    </submittedName>
</protein>
<feature type="transmembrane region" description="Helical" evidence="1">
    <location>
        <begin position="156"/>
        <end position="175"/>
    </location>
</feature>
<evidence type="ECO:0000256" key="1">
    <source>
        <dbReference type="SAM" id="Phobius"/>
    </source>
</evidence>
<dbReference type="InterPro" id="IPR009936">
    <property type="entry name" value="DUF1468"/>
</dbReference>
<proteinExistence type="predicted"/>
<dbReference type="Proteomes" id="UP000252884">
    <property type="component" value="Unassembled WGS sequence"/>
</dbReference>
<feature type="transmembrane region" description="Helical" evidence="1">
    <location>
        <begin position="67"/>
        <end position="89"/>
    </location>
</feature>
<evidence type="ECO:0000313" key="4">
    <source>
        <dbReference type="Proteomes" id="UP000252884"/>
    </source>
</evidence>
<gene>
    <name evidence="3" type="ORF">DES41_105466</name>
</gene>
<organism evidence="3 4">
    <name type="scientific">Pseudorhodoferax soli</name>
    <dbReference type="NCBI Taxonomy" id="545864"/>
    <lineage>
        <taxon>Bacteria</taxon>
        <taxon>Pseudomonadati</taxon>
        <taxon>Pseudomonadota</taxon>
        <taxon>Betaproteobacteria</taxon>
        <taxon>Burkholderiales</taxon>
        <taxon>Comamonadaceae</taxon>
    </lineage>
</organism>
<dbReference type="AlphaFoldDB" id="A0A368XRC8"/>
<keyword evidence="1" id="KW-0472">Membrane</keyword>
<feature type="domain" description="DUF1468" evidence="2">
    <location>
        <begin position="37"/>
        <end position="180"/>
    </location>
</feature>
<dbReference type="Pfam" id="PF07331">
    <property type="entry name" value="TctB"/>
    <property type="match status" value="1"/>
</dbReference>
<evidence type="ECO:0000313" key="3">
    <source>
        <dbReference type="EMBL" id="RCW70523.1"/>
    </source>
</evidence>
<feature type="transmembrane region" description="Helical" evidence="1">
    <location>
        <begin position="126"/>
        <end position="144"/>
    </location>
</feature>
<comment type="caution">
    <text evidence="3">The sequence shown here is derived from an EMBL/GenBank/DDBJ whole genome shotgun (WGS) entry which is preliminary data.</text>
</comment>
<keyword evidence="1" id="KW-0812">Transmembrane</keyword>
<feature type="transmembrane region" description="Helical" evidence="1">
    <location>
        <begin position="35"/>
        <end position="55"/>
    </location>
</feature>
<keyword evidence="1" id="KW-1133">Transmembrane helix</keyword>
<dbReference type="EMBL" id="QPJK01000005">
    <property type="protein sequence ID" value="RCW70523.1"/>
    <property type="molecule type" value="Genomic_DNA"/>
</dbReference>
<keyword evidence="4" id="KW-1185">Reference proteome</keyword>
<reference evidence="3 4" key="1">
    <citation type="submission" date="2018-07" db="EMBL/GenBank/DDBJ databases">
        <title>Genomic Encyclopedia of Type Strains, Phase IV (KMG-IV): sequencing the most valuable type-strain genomes for metagenomic binning, comparative biology and taxonomic classification.</title>
        <authorList>
            <person name="Goeker M."/>
        </authorList>
    </citation>
    <scope>NUCLEOTIDE SEQUENCE [LARGE SCALE GENOMIC DNA]</scope>
    <source>
        <strain evidence="3 4">DSM 21634</strain>
    </source>
</reference>